<keyword evidence="2" id="KW-1185">Reference proteome</keyword>
<sequence length="145" mass="17647">MKKEDFYTLSVEEDYVEEDIKPYRIIFRLEVKDLGLKTFATDFSRDEYDWIMIVQERIFYKLGIDFFGRYYVRLVRPIYKSMRKIAAENGYTKSSLKDLIRTGEWVFNLDNEQLVQEVKRDRIKEIKSIFNRFVNKAKHEKVISF</sequence>
<comment type="caution">
    <text evidence="1">The sequence shown here is derived from an EMBL/GenBank/DDBJ whole genome shotgun (WGS) entry which is preliminary data.</text>
</comment>
<evidence type="ECO:0000313" key="2">
    <source>
        <dbReference type="Proteomes" id="UP000278746"/>
    </source>
</evidence>
<dbReference type="AlphaFoldDB" id="A0A3M7TNZ3"/>
<name>A0A3M7TNZ3_9BACI</name>
<organism evidence="1 2">
    <name type="scientific">Alteribacter keqinensis</name>
    <dbReference type="NCBI Taxonomy" id="2483800"/>
    <lineage>
        <taxon>Bacteria</taxon>
        <taxon>Bacillati</taxon>
        <taxon>Bacillota</taxon>
        <taxon>Bacilli</taxon>
        <taxon>Bacillales</taxon>
        <taxon>Bacillaceae</taxon>
        <taxon>Alteribacter</taxon>
    </lineage>
</organism>
<reference evidence="1 2" key="1">
    <citation type="submission" date="2018-10" db="EMBL/GenBank/DDBJ databases">
        <title>Bacillus Keqinensis sp. nov., a moderately halophilic bacterium isolated from a saline-alkaline lake.</title>
        <authorList>
            <person name="Wang H."/>
        </authorList>
    </citation>
    <scope>NUCLEOTIDE SEQUENCE [LARGE SCALE GENOMIC DNA]</scope>
    <source>
        <strain evidence="1 2">KQ-3</strain>
    </source>
</reference>
<proteinExistence type="predicted"/>
<gene>
    <name evidence="1" type="ORF">EBO34_16700</name>
</gene>
<dbReference type="RefSeq" id="WP_122900695.1">
    <property type="nucleotide sequence ID" value="NZ_RHIB01000003.1"/>
</dbReference>
<dbReference type="EMBL" id="RHIB01000003">
    <property type="protein sequence ID" value="RNA66846.1"/>
    <property type="molecule type" value="Genomic_DNA"/>
</dbReference>
<dbReference type="OrthoDB" id="9846308at2"/>
<protein>
    <submittedName>
        <fullName evidence="1">Uncharacterized protein</fullName>
    </submittedName>
</protein>
<accession>A0A3M7TNZ3</accession>
<evidence type="ECO:0000313" key="1">
    <source>
        <dbReference type="EMBL" id="RNA66846.1"/>
    </source>
</evidence>
<dbReference type="Proteomes" id="UP000278746">
    <property type="component" value="Unassembled WGS sequence"/>
</dbReference>